<gene>
    <name evidence="4" type="ORF">DTER00134_LOCUS1826</name>
    <name evidence="5" type="ORF">DTER00134_LOCUS1828</name>
</gene>
<dbReference type="GO" id="GO:0046982">
    <property type="term" value="F:protein heterodimerization activity"/>
    <property type="evidence" value="ECO:0007669"/>
    <property type="project" value="InterPro"/>
</dbReference>
<reference evidence="5" key="1">
    <citation type="submission" date="2021-01" db="EMBL/GenBank/DDBJ databases">
        <authorList>
            <person name="Corre E."/>
            <person name="Pelletier E."/>
            <person name="Niang G."/>
            <person name="Scheremetjew M."/>
            <person name="Finn R."/>
            <person name="Kale V."/>
            <person name="Holt S."/>
            <person name="Cochrane G."/>
            <person name="Meng A."/>
            <person name="Brown T."/>
            <person name="Cohen L."/>
        </authorList>
    </citation>
    <scope>NUCLEOTIDE SEQUENCE</scope>
    <source>
        <strain evidence="5">CCMP1320</strain>
    </source>
</reference>
<dbReference type="CDD" id="cd22911">
    <property type="entry name" value="HFD_H3"/>
    <property type="match status" value="1"/>
</dbReference>
<dbReference type="PROSITE" id="PS00959">
    <property type="entry name" value="HISTONE_H3_2"/>
    <property type="match status" value="1"/>
</dbReference>
<name>A0A6S8GUS6_DUNTE</name>
<dbReference type="EMBL" id="HBIP01003943">
    <property type="protein sequence ID" value="CAE0486789.1"/>
    <property type="molecule type" value="Transcribed_RNA"/>
</dbReference>
<dbReference type="PANTHER" id="PTHR11426">
    <property type="entry name" value="HISTONE H3"/>
    <property type="match status" value="1"/>
</dbReference>
<feature type="region of interest" description="Disordered" evidence="2">
    <location>
        <begin position="1"/>
        <end position="55"/>
    </location>
</feature>
<evidence type="ECO:0000313" key="5">
    <source>
        <dbReference type="EMBL" id="CAE0486789.1"/>
    </source>
</evidence>
<evidence type="ECO:0000256" key="2">
    <source>
        <dbReference type="SAM" id="MobiDB-lite"/>
    </source>
</evidence>
<comment type="similarity">
    <text evidence="1">Belongs to the histone H3 family.</text>
</comment>
<proteinExistence type="inferred from homology"/>
<feature type="domain" description="Core Histone H2A/H2B/H3" evidence="3">
    <location>
        <begin position="58"/>
        <end position="148"/>
    </location>
</feature>
<feature type="compositionally biased region" description="Basic residues" evidence="2">
    <location>
        <begin position="1"/>
        <end position="18"/>
    </location>
</feature>
<sequence>MARSKQLARKTPMPRRSSRNNTPVKSGKTGNKTPKKGTPQNGGEEGRAVRVKRRAKRGAKALKEIRVFQKTVDLLIPKRPFYRLVKEIMQSVGPPGSDVHKIRPVALEALQEASEAFLVGRLEDANASAIHAKRVTIMLKDLQLAQRLSTGRA</sequence>
<dbReference type="InterPro" id="IPR000164">
    <property type="entry name" value="Histone_H3/CENP-A"/>
</dbReference>
<protein>
    <recommendedName>
        <fullName evidence="3">Core Histone H2A/H2B/H3 domain-containing protein</fullName>
    </recommendedName>
</protein>
<dbReference type="GO" id="GO:0030527">
    <property type="term" value="F:structural constituent of chromatin"/>
    <property type="evidence" value="ECO:0007669"/>
    <property type="project" value="InterPro"/>
</dbReference>
<dbReference type="GO" id="GO:0000786">
    <property type="term" value="C:nucleosome"/>
    <property type="evidence" value="ECO:0007669"/>
    <property type="project" value="InterPro"/>
</dbReference>
<accession>A0A6S8GUS6</accession>
<organism evidence="5">
    <name type="scientific">Dunaliella tertiolecta</name>
    <name type="common">Green alga</name>
    <dbReference type="NCBI Taxonomy" id="3047"/>
    <lineage>
        <taxon>Eukaryota</taxon>
        <taxon>Viridiplantae</taxon>
        <taxon>Chlorophyta</taxon>
        <taxon>core chlorophytes</taxon>
        <taxon>Chlorophyceae</taxon>
        <taxon>CS clade</taxon>
        <taxon>Chlamydomonadales</taxon>
        <taxon>Dunaliellaceae</taxon>
        <taxon>Dunaliella</taxon>
    </lineage>
</organism>
<feature type="compositionally biased region" description="Low complexity" evidence="2">
    <location>
        <begin position="25"/>
        <end position="38"/>
    </location>
</feature>
<dbReference type="AlphaFoldDB" id="A0A6S8GUS6"/>
<dbReference type="InterPro" id="IPR007125">
    <property type="entry name" value="H2A/H2B/H3"/>
</dbReference>
<dbReference type="Pfam" id="PF00125">
    <property type="entry name" value="Histone"/>
    <property type="match status" value="1"/>
</dbReference>
<evidence type="ECO:0000313" key="4">
    <source>
        <dbReference type="EMBL" id="CAE0486787.1"/>
    </source>
</evidence>
<dbReference type="Gene3D" id="1.10.20.10">
    <property type="entry name" value="Histone, subunit A"/>
    <property type="match status" value="1"/>
</dbReference>
<dbReference type="GO" id="GO:0003677">
    <property type="term" value="F:DNA binding"/>
    <property type="evidence" value="ECO:0007669"/>
    <property type="project" value="InterPro"/>
</dbReference>
<dbReference type="SUPFAM" id="SSF47113">
    <property type="entry name" value="Histone-fold"/>
    <property type="match status" value="1"/>
</dbReference>
<dbReference type="SMART" id="SM00428">
    <property type="entry name" value="H3"/>
    <property type="match status" value="1"/>
</dbReference>
<dbReference type="InterPro" id="IPR009072">
    <property type="entry name" value="Histone-fold"/>
</dbReference>
<dbReference type="EMBL" id="HBIP01003941">
    <property type="protein sequence ID" value="CAE0486787.1"/>
    <property type="molecule type" value="Transcribed_RNA"/>
</dbReference>
<evidence type="ECO:0000256" key="1">
    <source>
        <dbReference type="ARBA" id="ARBA00010343"/>
    </source>
</evidence>
<evidence type="ECO:0000259" key="3">
    <source>
        <dbReference type="Pfam" id="PF00125"/>
    </source>
</evidence>
<dbReference type="PRINTS" id="PR00622">
    <property type="entry name" value="HISTONEH3"/>
</dbReference>